<dbReference type="eggNOG" id="COG0457">
    <property type="taxonomic scope" value="Bacteria"/>
</dbReference>
<dbReference type="PANTHER" id="PTHR12558">
    <property type="entry name" value="CELL DIVISION CYCLE 16,23,27"/>
    <property type="match status" value="1"/>
</dbReference>
<dbReference type="PANTHER" id="PTHR12558:SF33">
    <property type="entry name" value="BLL7664 PROTEIN"/>
    <property type="match status" value="1"/>
</dbReference>
<feature type="transmembrane region" description="Helical" evidence="2">
    <location>
        <begin position="47"/>
        <end position="66"/>
    </location>
</feature>
<evidence type="ECO:0000256" key="2">
    <source>
        <dbReference type="SAM" id="Phobius"/>
    </source>
</evidence>
<keyword evidence="2" id="KW-1133">Transmembrane helix</keyword>
<keyword evidence="2" id="KW-0472">Membrane</keyword>
<dbReference type="OrthoDB" id="549777at2"/>
<dbReference type="InterPro" id="IPR011990">
    <property type="entry name" value="TPR-like_helical_dom_sf"/>
</dbReference>
<feature type="transmembrane region" description="Helical" evidence="2">
    <location>
        <begin position="12"/>
        <end position="35"/>
    </location>
</feature>
<evidence type="ECO:0000313" key="4">
    <source>
        <dbReference type="Proteomes" id="UP000019205"/>
    </source>
</evidence>
<evidence type="ECO:0000313" key="3">
    <source>
        <dbReference type="EMBL" id="EAQ96606.1"/>
    </source>
</evidence>
<keyword evidence="1" id="KW-0802">TPR repeat</keyword>
<keyword evidence="4" id="KW-1185">Reference proteome</keyword>
<dbReference type="PROSITE" id="PS50005">
    <property type="entry name" value="TPR"/>
    <property type="match status" value="1"/>
</dbReference>
<organism evidence="3 4">
    <name type="scientific">Congregibacter litoralis KT71</name>
    <dbReference type="NCBI Taxonomy" id="314285"/>
    <lineage>
        <taxon>Bacteria</taxon>
        <taxon>Pseudomonadati</taxon>
        <taxon>Pseudomonadota</taxon>
        <taxon>Gammaproteobacteria</taxon>
        <taxon>Cellvibrionales</taxon>
        <taxon>Halieaceae</taxon>
        <taxon>Congregibacter</taxon>
    </lineage>
</organism>
<dbReference type="RefSeq" id="WP_008293673.1">
    <property type="nucleotide sequence ID" value="NZ_CM002299.1"/>
</dbReference>
<sequence length="728" mass="80677">MIKLIRELRQRRVFRGAGYYLLGAWGVLQVGDVIVEPAGLPGWSMTALLYLLILGFPIAMVLSWRYDIGEHGIVRTKSIGDDTPAEGLRIVDYLLLAGLVAVSGGALYQLLPVAQQVDQAEQAQVESAGPALADLPPNSIAVLPFADISQQRDQEFLGDGISDTVMHVLSQIADLSVTARTSSFAFKGQNRSVTEIASMLAVAHVLEGSVQRAGDKVRIIARLIDARVGTEVWSGYYDRTLDSIFAIQDEIAREVATALTKEVLKTGETQLVDNAYRPDLEAYEKFILGKQQMEQQSRPAAENAKRLFQEAIDIDPNYAMAYVMLANAQYQSAGMQGRQAMILSASELVAEALDLDPQLAEAHGMSALLLSLQKRNAEARAAVDRAIELRPSYARAYATLASLLYAEADFDGALAQIRKAIELDPQEDSFRLQLARSLWSVSRAEEAVAMVKESIKRNPGNPSNYGYLARWSGQLGDLGRAAYWQHQAALVAGDDRALVWRECSSLLQLWALEKARSCLDGFLENHPDDVEAKQFLAVATDDVQAGIDNLKPRIEANPNLWYRRYQLSDWLIAQERWTEVVEILTPASPGLLGEAPKVQDQTVWAAVNLATAYRGLGQEEKARVLSEAGLAFIDQRRKLQASGYVSGIEDSHFLMLLGREDEALERLNRSVAAGWRFFSVVIKFHPLYDPVRDDPEFQRAIETLEEDMAEQLAWYEAHRDDPIESVGI</sequence>
<feature type="repeat" description="TPR" evidence="1">
    <location>
        <begin position="394"/>
        <end position="427"/>
    </location>
</feature>
<feature type="transmembrane region" description="Helical" evidence="2">
    <location>
        <begin position="87"/>
        <end position="111"/>
    </location>
</feature>
<dbReference type="AlphaFoldDB" id="A4ABU3"/>
<accession>A4ABU3</accession>
<dbReference type="Gene3D" id="1.25.40.10">
    <property type="entry name" value="Tetratricopeptide repeat domain"/>
    <property type="match status" value="3"/>
</dbReference>
<protein>
    <submittedName>
        <fullName evidence="3">Putative integral membrane protein</fullName>
    </submittedName>
</protein>
<keyword evidence="2" id="KW-0812">Transmembrane</keyword>
<comment type="caution">
    <text evidence="3">The sequence shown here is derived from an EMBL/GenBank/DDBJ whole genome shotgun (WGS) entry which is preliminary data.</text>
</comment>
<dbReference type="SUPFAM" id="SSF48452">
    <property type="entry name" value="TPR-like"/>
    <property type="match status" value="1"/>
</dbReference>
<dbReference type="Proteomes" id="UP000019205">
    <property type="component" value="Chromosome"/>
</dbReference>
<evidence type="ECO:0000256" key="1">
    <source>
        <dbReference type="PROSITE-ProRule" id="PRU00339"/>
    </source>
</evidence>
<dbReference type="eggNOG" id="COG5616">
    <property type="taxonomic scope" value="Bacteria"/>
</dbReference>
<dbReference type="EMBL" id="AAOA02000004">
    <property type="protein sequence ID" value="EAQ96606.1"/>
    <property type="molecule type" value="Genomic_DNA"/>
</dbReference>
<dbReference type="InterPro" id="IPR019734">
    <property type="entry name" value="TPR_rpt"/>
</dbReference>
<gene>
    <name evidence="3" type="ORF">KT71_06262</name>
</gene>
<dbReference type="HOGENOM" id="CLU_021470_0_0_6"/>
<dbReference type="SMART" id="SM00028">
    <property type="entry name" value="TPR"/>
    <property type="match status" value="4"/>
</dbReference>
<dbReference type="Pfam" id="PF14559">
    <property type="entry name" value="TPR_19"/>
    <property type="match status" value="1"/>
</dbReference>
<dbReference type="PROSITE" id="PS50293">
    <property type="entry name" value="TPR_REGION"/>
    <property type="match status" value="1"/>
</dbReference>
<reference evidence="3 4" key="1">
    <citation type="journal article" date="2007" name="Proc. Natl. Acad. Sci. U.S.A.">
        <title>Characterization of a marine gammaproteobacterium capable of aerobic anoxygenic photosynthesis.</title>
        <authorList>
            <person name="Fuchs B.M."/>
            <person name="Spring S."/>
            <person name="Teeling H."/>
            <person name="Quast C."/>
            <person name="Wulf J."/>
            <person name="Schattenhofer M."/>
            <person name="Yan S."/>
            <person name="Ferriera S."/>
            <person name="Johnson J."/>
            <person name="Glockner F.O."/>
            <person name="Amann R."/>
        </authorList>
    </citation>
    <scope>NUCLEOTIDE SEQUENCE [LARGE SCALE GENOMIC DNA]</scope>
    <source>
        <strain evidence="3">KT71</strain>
    </source>
</reference>
<reference evidence="3 4" key="2">
    <citation type="journal article" date="2009" name="PLoS ONE">
        <title>The photosynthetic apparatus and its regulation in the aerobic gammaproteobacterium Congregibacter litoralis gen. nov., sp. nov.</title>
        <authorList>
            <person name="Spring S."/>
            <person name="Lunsdorf H."/>
            <person name="Fuchs B.M."/>
            <person name="Tindall B.J."/>
        </authorList>
    </citation>
    <scope>NUCLEOTIDE SEQUENCE [LARGE SCALE GENOMIC DNA]</scope>
    <source>
        <strain evidence="3">KT71</strain>
    </source>
</reference>
<proteinExistence type="predicted"/>
<dbReference type="STRING" id="314285.KT71_06262"/>
<name>A4ABU3_9GAMM</name>